<evidence type="ECO:0000256" key="1">
    <source>
        <dbReference type="SAM" id="MobiDB-lite"/>
    </source>
</evidence>
<reference evidence="2 3" key="1">
    <citation type="journal article" date="2021" name="Commun. Biol.">
        <title>The genome of Shorea leprosula (Dipterocarpaceae) highlights the ecological relevance of drought in aseasonal tropical rainforests.</title>
        <authorList>
            <person name="Ng K.K.S."/>
            <person name="Kobayashi M.J."/>
            <person name="Fawcett J.A."/>
            <person name="Hatakeyama M."/>
            <person name="Paape T."/>
            <person name="Ng C.H."/>
            <person name="Ang C.C."/>
            <person name="Tnah L.H."/>
            <person name="Lee C.T."/>
            <person name="Nishiyama T."/>
            <person name="Sese J."/>
            <person name="O'Brien M.J."/>
            <person name="Copetti D."/>
            <person name="Mohd Noor M.I."/>
            <person name="Ong R.C."/>
            <person name="Putra M."/>
            <person name="Sireger I.Z."/>
            <person name="Indrioko S."/>
            <person name="Kosugi Y."/>
            <person name="Izuno A."/>
            <person name="Isagi Y."/>
            <person name="Lee S.L."/>
            <person name="Shimizu K.K."/>
        </authorList>
    </citation>
    <scope>NUCLEOTIDE SEQUENCE [LARGE SCALE GENOMIC DNA]</scope>
    <source>
        <strain evidence="2">214</strain>
    </source>
</reference>
<gene>
    <name evidence="2" type="ORF">SLEP1_g31605</name>
</gene>
<accession>A0AAV5KA33</accession>
<keyword evidence="3" id="KW-1185">Reference proteome</keyword>
<feature type="compositionally biased region" description="Basic and acidic residues" evidence="1">
    <location>
        <begin position="8"/>
        <end position="19"/>
    </location>
</feature>
<evidence type="ECO:0000313" key="2">
    <source>
        <dbReference type="EMBL" id="GKV21647.1"/>
    </source>
</evidence>
<feature type="region of interest" description="Disordered" evidence="1">
    <location>
        <begin position="1"/>
        <end position="23"/>
    </location>
</feature>
<dbReference type="EMBL" id="BPVZ01000058">
    <property type="protein sequence ID" value="GKV21647.1"/>
    <property type="molecule type" value="Genomic_DNA"/>
</dbReference>
<comment type="caution">
    <text evidence="2">The sequence shown here is derived from an EMBL/GenBank/DDBJ whole genome shotgun (WGS) entry which is preliminary data.</text>
</comment>
<evidence type="ECO:0000313" key="3">
    <source>
        <dbReference type="Proteomes" id="UP001054252"/>
    </source>
</evidence>
<organism evidence="2 3">
    <name type="scientific">Rubroshorea leprosula</name>
    <dbReference type="NCBI Taxonomy" id="152421"/>
    <lineage>
        <taxon>Eukaryota</taxon>
        <taxon>Viridiplantae</taxon>
        <taxon>Streptophyta</taxon>
        <taxon>Embryophyta</taxon>
        <taxon>Tracheophyta</taxon>
        <taxon>Spermatophyta</taxon>
        <taxon>Magnoliopsida</taxon>
        <taxon>eudicotyledons</taxon>
        <taxon>Gunneridae</taxon>
        <taxon>Pentapetalae</taxon>
        <taxon>rosids</taxon>
        <taxon>malvids</taxon>
        <taxon>Malvales</taxon>
        <taxon>Dipterocarpaceae</taxon>
        <taxon>Rubroshorea</taxon>
    </lineage>
</organism>
<name>A0AAV5KA33_9ROSI</name>
<proteinExistence type="predicted"/>
<protein>
    <submittedName>
        <fullName evidence="2">Uncharacterized protein</fullName>
    </submittedName>
</protein>
<dbReference type="Proteomes" id="UP001054252">
    <property type="component" value="Unassembled WGS sequence"/>
</dbReference>
<dbReference type="AlphaFoldDB" id="A0AAV5KA33"/>
<sequence>MPEEEDQNERVDQRDHREVMAGNMKLPMRILSVRVPKAASSAIGSRIHGGGVGDCEFTNEVFVGKFTEMNPVVD</sequence>